<sequence>MEQSNQQLWQRLSGLSSNPNEQKLAENDTHSRFELPDLVRQHITDARKQSASPQASGQMSCLYSVDPGEKTQIQMKVPCVRVTCNSHLSGGPFVTKISKLEHTRPTTYQFSPTFLEPVKTDESVGTNNCPRGISKYTQMREHVDGVYPLNTSPTPVEKESVALMPLVEGPGSISEGENDELTSVMPRPRMQNLMMQMMQESEASEAAGGNSQSQHQQWTSAPFRVHSDTDPFANYPGMGKFPPKYVKRKLWTMETVGTSSSASSSSSMGNPCIPYNNGGSKTASGMRGTRNSVPAPCNVPASNATANPQTLAVRMEVGQARSMILMVLEELVNTESSYLHILSQFLILRDEIFAPNWRIDRQKFIRLFPAAVDDLCNLHRESFDAMKLAFDRTAEEMRHLEDTWSDESLLPHQAHHRYSQYYSRRYRRPRGKLGILSGGDDEARDGVGCSCTTPFNVLLEMIEGKRPLACYSHSPSSPSTSTAAATLYYRSAPLWSTAPFFKLYARYLSEFSGAIQMLNKMRAGPTSLRKHLKQLQSHPACEFNDITTYLLAPVQRLPRYLLLVRKMIQYTEKIERLRNIPPTKRPRPRVGLRRSATPAQSVTTKPGFPRLESLKKAEEALHGMLLELDEMIGGDVMDLKAEARDTTSVGGEEEYDFGTGGGSGGSSGFIKANSVYSNNCSDSVDVNSTNTTFDIASTGDGADVKRRRAQSVAETTRRKMRSSSISFGGCGGSGGGGGGFWSRLKRLRLTFTSSQQKKTAANATVDRAEVRDSGNRCSKEAEFASQNDQQFGEKQHYKHVNMCSRFVKVNCLILRVEVETWRRASSARPHNRTALGKSMTPCNPQRSTQKTKQHSDKFDERKENQKDLPTRKPPQASRATGISKPMLLNFLNGEDRSSVPPVKSGRRSVKHTNKFDHRSSMGNTPIGAATSTAKPVITKSDSDSGVHTQTEEERRRRRHQPSHQAPLHFEQPVFSTGRSRWIGRPGHTPFATTTTTTRQSRRKWQQQQKVPLHQSQIQVLRSSACGGGGQAEDEDEEASRSASPTLSTSSITSSALTASAAESASALVPTVSTSYSLSNVDPHLQPSRPVVGVISEAMNKTRAPTPPPSPPSATLEAVVQEKNRTKVEVQMNQEELASSDGIEVEDDDGTVVADLSAIPNALDDARAVEIELCGHNTQRSRSGHGYTTFDADTPIGATIASVPANSPLESLIDPDADRTVENPSLCAFEMVPLVGRLCLEDLEE</sequence>
<proteinExistence type="predicted"/>
<dbReference type="GO" id="GO:0005737">
    <property type="term" value="C:cytoplasm"/>
    <property type="evidence" value="ECO:0007669"/>
    <property type="project" value="TreeGrafter"/>
</dbReference>
<organism evidence="3 4">
    <name type="scientific">Taenia asiatica</name>
    <name type="common">Asian tapeworm</name>
    <dbReference type="NCBI Taxonomy" id="60517"/>
    <lineage>
        <taxon>Eukaryota</taxon>
        <taxon>Metazoa</taxon>
        <taxon>Spiralia</taxon>
        <taxon>Lophotrochozoa</taxon>
        <taxon>Platyhelminthes</taxon>
        <taxon>Cestoda</taxon>
        <taxon>Eucestoda</taxon>
        <taxon>Cyclophyllidea</taxon>
        <taxon>Taeniidae</taxon>
        <taxon>Taenia</taxon>
    </lineage>
</organism>
<reference evidence="3 4" key="1">
    <citation type="submission" date="2018-11" db="EMBL/GenBank/DDBJ databases">
        <authorList>
            <consortium name="Pathogen Informatics"/>
        </authorList>
    </citation>
    <scope>NUCLEOTIDE SEQUENCE [LARGE SCALE GENOMIC DNA]</scope>
</reference>
<feature type="domain" description="DH" evidence="2">
    <location>
        <begin position="323"/>
        <end position="631"/>
    </location>
</feature>
<dbReference type="OrthoDB" id="245697at2759"/>
<feature type="region of interest" description="Disordered" evidence="1">
    <location>
        <begin position="200"/>
        <end position="219"/>
    </location>
</feature>
<evidence type="ECO:0000259" key="2">
    <source>
        <dbReference type="PROSITE" id="PS50010"/>
    </source>
</evidence>
<evidence type="ECO:0000313" key="4">
    <source>
        <dbReference type="Proteomes" id="UP000282613"/>
    </source>
</evidence>
<feature type="compositionally biased region" description="Basic and acidic residues" evidence="1">
    <location>
        <begin position="853"/>
        <end position="870"/>
    </location>
</feature>
<dbReference type="PROSITE" id="PS50010">
    <property type="entry name" value="DH_2"/>
    <property type="match status" value="1"/>
</dbReference>
<dbReference type="Proteomes" id="UP000282613">
    <property type="component" value="Unassembled WGS sequence"/>
</dbReference>
<feature type="region of interest" description="Disordered" evidence="1">
    <location>
        <begin position="581"/>
        <end position="607"/>
    </location>
</feature>
<dbReference type="EMBL" id="UYRS01018614">
    <property type="protein sequence ID" value="VDK38335.1"/>
    <property type="molecule type" value="Genomic_DNA"/>
</dbReference>
<dbReference type="Pfam" id="PF00621">
    <property type="entry name" value="RhoGEF"/>
    <property type="match status" value="1"/>
</dbReference>
<keyword evidence="4" id="KW-1185">Reference proteome</keyword>
<feature type="compositionally biased region" description="Basic and acidic residues" evidence="1">
    <location>
        <begin position="940"/>
        <end position="954"/>
    </location>
</feature>
<dbReference type="GO" id="GO:0005085">
    <property type="term" value="F:guanyl-nucleotide exchange factor activity"/>
    <property type="evidence" value="ECO:0007669"/>
    <property type="project" value="InterPro"/>
</dbReference>
<accession>A0A3P6QDV1</accession>
<name>A0A3P6QDV1_TAEAS</name>
<dbReference type="InterPro" id="IPR051092">
    <property type="entry name" value="FYVE_RhoGEF_PH"/>
</dbReference>
<feature type="compositionally biased region" description="Low complexity" evidence="1">
    <location>
        <begin position="200"/>
        <end position="214"/>
    </location>
</feature>
<feature type="compositionally biased region" description="Polar residues" evidence="1">
    <location>
        <begin position="840"/>
        <end position="850"/>
    </location>
</feature>
<evidence type="ECO:0000313" key="3">
    <source>
        <dbReference type="EMBL" id="VDK38335.1"/>
    </source>
</evidence>
<feature type="region of interest" description="Disordered" evidence="1">
    <location>
        <begin position="823"/>
        <end position="1050"/>
    </location>
</feature>
<dbReference type="PANTHER" id="PTHR12673:SF159">
    <property type="entry name" value="LD03170P"/>
    <property type="match status" value="1"/>
</dbReference>
<feature type="compositionally biased region" description="Low complexity" evidence="1">
    <location>
        <begin position="1040"/>
        <end position="1050"/>
    </location>
</feature>
<dbReference type="PANTHER" id="PTHR12673">
    <property type="entry name" value="FACIOGENITAL DYSPLASIA PROTEIN"/>
    <property type="match status" value="1"/>
</dbReference>
<evidence type="ECO:0000256" key="1">
    <source>
        <dbReference type="SAM" id="MobiDB-lite"/>
    </source>
</evidence>
<dbReference type="InterPro" id="IPR000219">
    <property type="entry name" value="DH_dom"/>
</dbReference>
<protein>
    <recommendedName>
        <fullName evidence="2">DH domain-containing protein</fullName>
    </recommendedName>
</protein>
<feature type="region of interest" description="Disordered" evidence="1">
    <location>
        <begin position="1"/>
        <end position="33"/>
    </location>
</feature>
<feature type="compositionally biased region" description="Basic and acidic residues" evidence="1">
    <location>
        <begin position="23"/>
        <end position="33"/>
    </location>
</feature>
<feature type="compositionally biased region" description="Polar residues" evidence="1">
    <location>
        <begin position="1"/>
        <end position="21"/>
    </location>
</feature>
<dbReference type="AlphaFoldDB" id="A0A3P6QDV1"/>
<dbReference type="Gene3D" id="1.20.900.10">
    <property type="entry name" value="Dbl homology (DH) domain"/>
    <property type="match status" value="1"/>
</dbReference>
<dbReference type="SUPFAM" id="SSF48065">
    <property type="entry name" value="DBL homology domain (DH-domain)"/>
    <property type="match status" value="1"/>
</dbReference>
<dbReference type="InterPro" id="IPR035899">
    <property type="entry name" value="DBL_dom_sf"/>
</dbReference>
<gene>
    <name evidence="3" type="ORF">TASK_LOCUS7416</name>
</gene>